<evidence type="ECO:0000256" key="3">
    <source>
        <dbReference type="ARBA" id="ARBA00022741"/>
    </source>
</evidence>
<dbReference type="eggNOG" id="COG1134">
    <property type="taxonomic scope" value="Bacteria"/>
</dbReference>
<dbReference type="SMART" id="SM00382">
    <property type="entry name" value="AAA"/>
    <property type="match status" value="1"/>
</dbReference>
<dbReference type="InterPro" id="IPR050683">
    <property type="entry name" value="Bact_Polysacc_Export_ATP-bd"/>
</dbReference>
<dbReference type="InterPro" id="IPR015860">
    <property type="entry name" value="ABC_transpr_TagH-like"/>
</dbReference>
<dbReference type="PANTHER" id="PTHR46743:SF2">
    <property type="entry name" value="TEICHOIC ACIDS EXPORT ATP-BINDING PROTEIN TAGH"/>
    <property type="match status" value="1"/>
</dbReference>
<dbReference type="PANTHER" id="PTHR46743">
    <property type="entry name" value="TEICHOIC ACIDS EXPORT ATP-BINDING PROTEIN TAGH"/>
    <property type="match status" value="1"/>
</dbReference>
<evidence type="ECO:0000313" key="7">
    <source>
        <dbReference type="Proteomes" id="UP000002586"/>
    </source>
</evidence>
<evidence type="ECO:0000256" key="1">
    <source>
        <dbReference type="ARBA" id="ARBA00005417"/>
    </source>
</evidence>
<dbReference type="InterPro" id="IPR003439">
    <property type="entry name" value="ABC_transporter-like_ATP-bd"/>
</dbReference>
<dbReference type="SUPFAM" id="SSF52540">
    <property type="entry name" value="P-loop containing nucleoside triphosphate hydrolases"/>
    <property type="match status" value="1"/>
</dbReference>
<dbReference type="Gene3D" id="3.40.50.300">
    <property type="entry name" value="P-loop containing nucleotide triphosphate hydrolases"/>
    <property type="match status" value="1"/>
</dbReference>
<dbReference type="CDD" id="cd03220">
    <property type="entry name" value="ABC_KpsT_Wzt"/>
    <property type="match status" value="1"/>
</dbReference>
<dbReference type="GO" id="GO:0016020">
    <property type="term" value="C:membrane"/>
    <property type="evidence" value="ECO:0007669"/>
    <property type="project" value="InterPro"/>
</dbReference>
<keyword evidence="2" id="KW-0813">Transport</keyword>
<comment type="similarity">
    <text evidence="1">Belongs to the ABC transporter superfamily.</text>
</comment>
<dbReference type="EMBL" id="CP000471">
    <property type="protein sequence ID" value="ABK43096.1"/>
    <property type="molecule type" value="Genomic_DNA"/>
</dbReference>
<accession>A0L553</accession>
<sequence length="399" mass="44275">MSSTPLIDVQGVWKRYGLPLLPTLKRGINRVRGVETQESGGLPWALQDISFQAFPGETLGIVGRNGSGKSTLLKVLAGVTPPTQGSVHMRGSLFPMIELNAGIHMELTGRENIQMLGAVLGLTHSQIQQQMPAIEAFCELGEWLDRPVRMYSSGMMVRLGFGTGVHVNADVLLMDEVMAVGDVNFFNKCLGYLENLRERGKCTLFVSHNLHRMRRMCDRVLVLDKGVPLFVGPTEEGMMVYEEVIRRDGDAAGRGNLGQFDHIHAKLTHPHFLPSGSDKIEIEVGEDVTFRFDMNFAHALHDTSLHVALESVDAVDVVFDQRIFDELPAGTHQFGLTWQDMRLKPGKYRIRIGIGVGKMQGKGFRVSDVAQLHIKGSSVVRGVYLPETHFTHHTETETP</sequence>
<dbReference type="Pfam" id="PF00005">
    <property type="entry name" value="ABC_tran"/>
    <property type="match status" value="1"/>
</dbReference>
<dbReference type="InterPro" id="IPR003593">
    <property type="entry name" value="AAA+_ATPase"/>
</dbReference>
<dbReference type="GO" id="GO:0005524">
    <property type="term" value="F:ATP binding"/>
    <property type="evidence" value="ECO:0007669"/>
    <property type="project" value="UniProtKB-KW"/>
</dbReference>
<feature type="domain" description="ABC transporter" evidence="5">
    <location>
        <begin position="31"/>
        <end position="250"/>
    </location>
</feature>
<name>A0L553_MAGMM</name>
<gene>
    <name evidence="6" type="ordered locus">Mmc1_0575</name>
</gene>
<reference evidence="6 7" key="2">
    <citation type="journal article" date="2012" name="Int. J. Syst. Evol. Microbiol.">
        <title>Magnetococcus marinus gen. nov., sp. nov., a marine, magnetotactic bacterium that represents a novel lineage (Magnetococcaceae fam. nov.; Magnetococcales ord. nov.) at the base of the Alphaproteobacteria.</title>
        <authorList>
            <person name="Bazylinski D.A."/>
            <person name="Williams T.J."/>
            <person name="Lefevre C.T."/>
            <person name="Berg R.J."/>
            <person name="Zhang C.L."/>
            <person name="Bowser S.S."/>
            <person name="Dean A.J."/>
            <person name="Beveridge T.J."/>
        </authorList>
    </citation>
    <scope>NUCLEOTIDE SEQUENCE [LARGE SCALE GENOMIC DNA]</scope>
    <source>
        <strain evidence="7">ATCC BAA-1437 / JCM 17883 / MC-1</strain>
    </source>
</reference>
<keyword evidence="4" id="KW-0067">ATP-binding</keyword>
<dbReference type="InterPro" id="IPR017871">
    <property type="entry name" value="ABC_transporter-like_CS"/>
</dbReference>
<dbReference type="OrthoDB" id="9778870at2"/>
<dbReference type="PROSITE" id="PS00211">
    <property type="entry name" value="ABC_TRANSPORTER_1"/>
    <property type="match status" value="1"/>
</dbReference>
<dbReference type="InterPro" id="IPR027417">
    <property type="entry name" value="P-loop_NTPase"/>
</dbReference>
<evidence type="ECO:0000256" key="4">
    <source>
        <dbReference type="ARBA" id="ARBA00022840"/>
    </source>
</evidence>
<dbReference type="PROSITE" id="PS50893">
    <property type="entry name" value="ABC_TRANSPORTER_2"/>
    <property type="match status" value="1"/>
</dbReference>
<evidence type="ECO:0000259" key="5">
    <source>
        <dbReference type="PROSITE" id="PS50893"/>
    </source>
</evidence>
<dbReference type="GO" id="GO:0016887">
    <property type="term" value="F:ATP hydrolysis activity"/>
    <property type="evidence" value="ECO:0007669"/>
    <property type="project" value="InterPro"/>
</dbReference>
<reference evidence="7" key="1">
    <citation type="journal article" date="2009" name="Appl. Environ. Microbiol.">
        <title>Complete genome sequence of the chemolithoautotrophic marine magnetotactic coccus strain MC-1.</title>
        <authorList>
            <person name="Schubbe S."/>
            <person name="Williams T.J."/>
            <person name="Xie G."/>
            <person name="Kiss H.E."/>
            <person name="Brettin T.S."/>
            <person name="Martinez D."/>
            <person name="Ross C.A."/>
            <person name="Schuler D."/>
            <person name="Cox B.L."/>
            <person name="Nealson K.H."/>
            <person name="Bazylinski D.A."/>
        </authorList>
    </citation>
    <scope>NUCLEOTIDE SEQUENCE [LARGE SCALE GENOMIC DNA]</scope>
    <source>
        <strain evidence="7">ATCC BAA-1437 / JCM 17883 / MC-1</strain>
    </source>
</reference>
<evidence type="ECO:0000256" key="2">
    <source>
        <dbReference type="ARBA" id="ARBA00022448"/>
    </source>
</evidence>
<evidence type="ECO:0000313" key="6">
    <source>
        <dbReference type="EMBL" id="ABK43096.1"/>
    </source>
</evidence>
<proteinExistence type="inferred from homology"/>
<dbReference type="KEGG" id="mgm:Mmc1_0575"/>
<dbReference type="HOGENOM" id="CLU_000604_101_1_5"/>
<dbReference type="STRING" id="156889.Mmc1_0575"/>
<keyword evidence="7" id="KW-1185">Reference proteome</keyword>
<dbReference type="RefSeq" id="WP_011712263.1">
    <property type="nucleotide sequence ID" value="NC_008576.1"/>
</dbReference>
<dbReference type="GO" id="GO:0140359">
    <property type="term" value="F:ABC-type transporter activity"/>
    <property type="evidence" value="ECO:0007669"/>
    <property type="project" value="InterPro"/>
</dbReference>
<dbReference type="AlphaFoldDB" id="A0L553"/>
<keyword evidence="3" id="KW-0547">Nucleotide-binding</keyword>
<protein>
    <submittedName>
        <fullName evidence="6">ABC transporter related protein</fullName>
    </submittedName>
</protein>
<organism evidence="6 7">
    <name type="scientific">Magnetococcus marinus (strain ATCC BAA-1437 / JCM 17883 / MC-1)</name>
    <dbReference type="NCBI Taxonomy" id="156889"/>
    <lineage>
        <taxon>Bacteria</taxon>
        <taxon>Pseudomonadati</taxon>
        <taxon>Pseudomonadota</taxon>
        <taxon>Magnetococcia</taxon>
        <taxon>Magnetococcales</taxon>
        <taxon>Magnetococcaceae</taxon>
        <taxon>Magnetococcus</taxon>
    </lineage>
</organism>
<dbReference type="Proteomes" id="UP000002586">
    <property type="component" value="Chromosome"/>
</dbReference>